<dbReference type="PANTHER" id="PTHR13723">
    <property type="entry name" value="ADAMTS A DISINTEGRIN AND METALLOPROTEASE WITH THROMBOSPONDIN MOTIFS PROTEASE"/>
    <property type="match status" value="1"/>
</dbReference>
<dbReference type="GO" id="GO:0006508">
    <property type="term" value="P:proteolysis"/>
    <property type="evidence" value="ECO:0007669"/>
    <property type="project" value="TreeGrafter"/>
</dbReference>
<dbReference type="Pfam" id="PF19236">
    <property type="entry name" value="ADAMTS_CR_3"/>
    <property type="match status" value="1"/>
</dbReference>
<proteinExistence type="predicted"/>
<protein>
    <submittedName>
        <fullName evidence="4">A disintegrin and metalloproteinase with thrombospondin motifs 18</fullName>
    </submittedName>
</protein>
<dbReference type="AlphaFoldDB" id="A0AAD9R5T2"/>
<dbReference type="GO" id="GO:0031012">
    <property type="term" value="C:extracellular matrix"/>
    <property type="evidence" value="ECO:0007669"/>
    <property type="project" value="TreeGrafter"/>
</dbReference>
<comment type="subcellular location">
    <subcellularLocation>
        <location evidence="1">Secreted</location>
    </subcellularLocation>
</comment>
<keyword evidence="4" id="KW-0378">Hydrolase</keyword>
<dbReference type="PRINTS" id="PR01857">
    <property type="entry name" value="ADAMTSFAMILY"/>
</dbReference>
<dbReference type="PANTHER" id="PTHR13723:SF200">
    <property type="entry name" value="ADAM METALLOPEPTIDASE WITH THROMBOSPONDIN TYPE 1 MOTIF B, ISOFORM B"/>
    <property type="match status" value="1"/>
</dbReference>
<feature type="domain" description="ADAMTS/ADAMTS-like cysteine-rich" evidence="3">
    <location>
        <begin position="33"/>
        <end position="83"/>
    </location>
</feature>
<evidence type="ECO:0000259" key="3">
    <source>
        <dbReference type="Pfam" id="PF19236"/>
    </source>
</evidence>
<organism evidence="4 5">
    <name type="scientific">Acropora cervicornis</name>
    <name type="common">Staghorn coral</name>
    <dbReference type="NCBI Taxonomy" id="6130"/>
    <lineage>
        <taxon>Eukaryota</taxon>
        <taxon>Metazoa</taxon>
        <taxon>Cnidaria</taxon>
        <taxon>Anthozoa</taxon>
        <taxon>Hexacorallia</taxon>
        <taxon>Scleractinia</taxon>
        <taxon>Astrocoeniina</taxon>
        <taxon>Acroporidae</taxon>
        <taxon>Acropora</taxon>
    </lineage>
</organism>
<keyword evidence="5" id="KW-1185">Reference proteome</keyword>
<dbReference type="Gene3D" id="2.60.120.830">
    <property type="match status" value="1"/>
</dbReference>
<evidence type="ECO:0000256" key="1">
    <source>
        <dbReference type="ARBA" id="ARBA00004613"/>
    </source>
</evidence>
<keyword evidence="4" id="KW-0645">Protease</keyword>
<evidence type="ECO:0000313" key="5">
    <source>
        <dbReference type="Proteomes" id="UP001249851"/>
    </source>
</evidence>
<evidence type="ECO:0000256" key="2">
    <source>
        <dbReference type="ARBA" id="ARBA00022525"/>
    </source>
</evidence>
<dbReference type="InterPro" id="IPR045371">
    <property type="entry name" value="ADAMTS_CR_3"/>
</dbReference>
<evidence type="ECO:0000313" key="4">
    <source>
        <dbReference type="EMBL" id="KAK2573385.1"/>
    </source>
</evidence>
<dbReference type="EMBL" id="JARQWQ010000002">
    <property type="protein sequence ID" value="KAK2573385.1"/>
    <property type="molecule type" value="Genomic_DNA"/>
</dbReference>
<keyword evidence="4" id="KW-0482">Metalloprotease</keyword>
<sequence length="116" mass="12920">MPRIQQGTLGNVQHSDPCTLACQRDMVATVRGRVKDGTRCSSDPKVHDVCIEGVCKSVGCDLKLNSGLKYDRCAICGGNSSMCSYVHGSYTNQWRRWGENNSLVRTLHQRNSLCWI</sequence>
<dbReference type="InterPro" id="IPR050439">
    <property type="entry name" value="ADAMTS_ADAMTS-like"/>
</dbReference>
<dbReference type="GO" id="GO:0005576">
    <property type="term" value="C:extracellular region"/>
    <property type="evidence" value="ECO:0007669"/>
    <property type="project" value="UniProtKB-SubCell"/>
</dbReference>
<comment type="caution">
    <text evidence="4">The sequence shown here is derived from an EMBL/GenBank/DDBJ whole genome shotgun (WGS) entry which is preliminary data.</text>
</comment>
<reference evidence="4" key="2">
    <citation type="journal article" date="2023" name="Science">
        <title>Genomic signatures of disease resistance in endangered staghorn corals.</title>
        <authorList>
            <person name="Vollmer S.V."/>
            <person name="Selwyn J.D."/>
            <person name="Despard B.A."/>
            <person name="Roesel C.L."/>
        </authorList>
    </citation>
    <scope>NUCLEOTIDE SEQUENCE</scope>
    <source>
        <strain evidence="4">K2</strain>
    </source>
</reference>
<accession>A0AAD9R5T2</accession>
<gene>
    <name evidence="4" type="ORF">P5673_001035</name>
</gene>
<dbReference type="GO" id="GO:0030198">
    <property type="term" value="P:extracellular matrix organization"/>
    <property type="evidence" value="ECO:0007669"/>
    <property type="project" value="InterPro"/>
</dbReference>
<dbReference type="Proteomes" id="UP001249851">
    <property type="component" value="Unassembled WGS sequence"/>
</dbReference>
<dbReference type="InterPro" id="IPR013273">
    <property type="entry name" value="ADAMTS/ADAMTS-like"/>
</dbReference>
<dbReference type="GO" id="GO:0004222">
    <property type="term" value="F:metalloendopeptidase activity"/>
    <property type="evidence" value="ECO:0007669"/>
    <property type="project" value="TreeGrafter"/>
</dbReference>
<reference evidence="4" key="1">
    <citation type="journal article" date="2023" name="G3 (Bethesda)">
        <title>Whole genome assembly and annotation of the endangered Caribbean coral Acropora cervicornis.</title>
        <authorList>
            <person name="Selwyn J.D."/>
            <person name="Vollmer S.V."/>
        </authorList>
    </citation>
    <scope>NUCLEOTIDE SEQUENCE</scope>
    <source>
        <strain evidence="4">K2</strain>
    </source>
</reference>
<keyword evidence="2" id="KW-0964">Secreted</keyword>
<name>A0AAD9R5T2_ACRCE</name>